<protein>
    <submittedName>
        <fullName evidence="3">Uncharacterized protein</fullName>
    </submittedName>
</protein>
<reference evidence="3" key="1">
    <citation type="submission" date="2023-03" db="EMBL/GenBank/DDBJ databases">
        <title>Massive genome expansion in bonnet fungi (Mycena s.s.) driven by repeated elements and novel gene families across ecological guilds.</title>
        <authorList>
            <consortium name="Lawrence Berkeley National Laboratory"/>
            <person name="Harder C.B."/>
            <person name="Miyauchi S."/>
            <person name="Viragh M."/>
            <person name="Kuo A."/>
            <person name="Thoen E."/>
            <person name="Andreopoulos B."/>
            <person name="Lu D."/>
            <person name="Skrede I."/>
            <person name="Drula E."/>
            <person name="Henrissat B."/>
            <person name="Morin E."/>
            <person name="Kohler A."/>
            <person name="Barry K."/>
            <person name="LaButti K."/>
            <person name="Morin E."/>
            <person name="Salamov A."/>
            <person name="Lipzen A."/>
            <person name="Mereny Z."/>
            <person name="Hegedus B."/>
            <person name="Baldrian P."/>
            <person name="Stursova M."/>
            <person name="Weitz H."/>
            <person name="Taylor A."/>
            <person name="Grigoriev I.V."/>
            <person name="Nagy L.G."/>
            <person name="Martin F."/>
            <person name="Kauserud H."/>
        </authorList>
    </citation>
    <scope>NUCLEOTIDE SEQUENCE</scope>
    <source>
        <strain evidence="3">CBHHK002</strain>
    </source>
</reference>
<feature type="signal peptide" evidence="2">
    <location>
        <begin position="1"/>
        <end position="21"/>
    </location>
</feature>
<organism evidence="3 4">
    <name type="scientific">Mycena albidolilacea</name>
    <dbReference type="NCBI Taxonomy" id="1033008"/>
    <lineage>
        <taxon>Eukaryota</taxon>
        <taxon>Fungi</taxon>
        <taxon>Dikarya</taxon>
        <taxon>Basidiomycota</taxon>
        <taxon>Agaricomycotina</taxon>
        <taxon>Agaricomycetes</taxon>
        <taxon>Agaricomycetidae</taxon>
        <taxon>Agaricales</taxon>
        <taxon>Marasmiineae</taxon>
        <taxon>Mycenaceae</taxon>
        <taxon>Mycena</taxon>
    </lineage>
</organism>
<dbReference type="EMBL" id="JARIHO010000014">
    <property type="protein sequence ID" value="KAJ7350905.1"/>
    <property type="molecule type" value="Genomic_DNA"/>
</dbReference>
<comment type="caution">
    <text evidence="3">The sequence shown here is derived from an EMBL/GenBank/DDBJ whole genome shotgun (WGS) entry which is preliminary data.</text>
</comment>
<evidence type="ECO:0000313" key="4">
    <source>
        <dbReference type="Proteomes" id="UP001218218"/>
    </source>
</evidence>
<feature type="region of interest" description="Disordered" evidence="1">
    <location>
        <begin position="21"/>
        <end position="41"/>
    </location>
</feature>
<accession>A0AAD7EV75</accession>
<sequence>MALSLLLGLLVALSLPQAISAQDNHDSRPGEPRLSTAERQKHLRLRDTLSSSWSMKARLANSLAKSEHHEYTEGRGAADARVVALPEHHGRHLYRGGTKEIFFREEWLPIAEGWTRPATLITSAIVHPIELIILAESEWTATQACEPVVIGPGLSLFTDNSRLMEASFNFNPKFEQGLGLGQRRIEKKGPPSRVAVVEQENIETVHAPKHIQAAGALCMDRVAVLWSVPTAHRPREVKGPMPSSSALYCEGGARTRECLDLSFNFKFVVLAIAERSQNDSSKETHPDRDYLRFDDTSY</sequence>
<feature type="chain" id="PRO_5041922103" evidence="2">
    <location>
        <begin position="22"/>
        <end position="298"/>
    </location>
</feature>
<evidence type="ECO:0000256" key="1">
    <source>
        <dbReference type="SAM" id="MobiDB-lite"/>
    </source>
</evidence>
<gene>
    <name evidence="3" type="ORF">DFH08DRAFT_806881</name>
</gene>
<keyword evidence="2" id="KW-0732">Signal</keyword>
<evidence type="ECO:0000256" key="2">
    <source>
        <dbReference type="SAM" id="SignalP"/>
    </source>
</evidence>
<feature type="region of interest" description="Disordered" evidence="1">
    <location>
        <begin position="276"/>
        <end position="298"/>
    </location>
</feature>
<name>A0AAD7EV75_9AGAR</name>
<keyword evidence="4" id="KW-1185">Reference proteome</keyword>
<proteinExistence type="predicted"/>
<evidence type="ECO:0000313" key="3">
    <source>
        <dbReference type="EMBL" id="KAJ7350905.1"/>
    </source>
</evidence>
<feature type="compositionally biased region" description="Basic and acidic residues" evidence="1">
    <location>
        <begin position="23"/>
        <end position="40"/>
    </location>
</feature>
<dbReference type="Proteomes" id="UP001218218">
    <property type="component" value="Unassembled WGS sequence"/>
</dbReference>
<dbReference type="AlphaFoldDB" id="A0AAD7EV75"/>